<dbReference type="Gene3D" id="3.30.420.340">
    <property type="entry name" value="UvrC, RNAse H endonuclease domain"/>
    <property type="match status" value="1"/>
</dbReference>
<dbReference type="AlphaFoldDB" id="A0A1H4KFL1"/>
<dbReference type="OrthoDB" id="9804933at2"/>
<dbReference type="SUPFAM" id="SSF47781">
    <property type="entry name" value="RuvA domain 2-like"/>
    <property type="match status" value="1"/>
</dbReference>
<dbReference type="PROSITE" id="PS50164">
    <property type="entry name" value="GIY_YIG"/>
    <property type="match status" value="1"/>
</dbReference>
<dbReference type="PANTHER" id="PTHR30562:SF1">
    <property type="entry name" value="UVRABC SYSTEM PROTEIN C"/>
    <property type="match status" value="1"/>
</dbReference>
<protein>
    <recommendedName>
        <fullName evidence="7">UvrABC system protein C</fullName>
        <shortName evidence="7">Protein UvrC</shortName>
    </recommendedName>
    <alternativeName>
        <fullName evidence="7">Excinuclease ABC subunit C</fullName>
    </alternativeName>
</protein>
<reference evidence="11 12" key="1">
    <citation type="submission" date="2016-10" db="EMBL/GenBank/DDBJ databases">
        <authorList>
            <person name="de Groot N.N."/>
        </authorList>
    </citation>
    <scope>NUCLEOTIDE SEQUENCE [LARGE SCALE GENOMIC DNA]</scope>
    <source>
        <strain evidence="11 12">MAR_2009_71</strain>
    </source>
</reference>
<organism evidence="11 12">
    <name type="scientific">Maribacter dokdonensis</name>
    <dbReference type="NCBI Taxonomy" id="320912"/>
    <lineage>
        <taxon>Bacteria</taxon>
        <taxon>Pseudomonadati</taxon>
        <taxon>Bacteroidota</taxon>
        <taxon>Flavobacteriia</taxon>
        <taxon>Flavobacteriales</taxon>
        <taxon>Flavobacteriaceae</taxon>
        <taxon>Maribacter</taxon>
    </lineage>
</organism>
<dbReference type="Pfam" id="PF14520">
    <property type="entry name" value="HHH_5"/>
    <property type="match status" value="1"/>
</dbReference>
<evidence type="ECO:0000259" key="10">
    <source>
        <dbReference type="PROSITE" id="PS50165"/>
    </source>
</evidence>
<keyword evidence="1 7" id="KW-0963">Cytoplasm</keyword>
<dbReference type="Pfam" id="PF22920">
    <property type="entry name" value="UvrC_RNaseH"/>
    <property type="match status" value="1"/>
</dbReference>
<evidence type="ECO:0000256" key="2">
    <source>
        <dbReference type="ARBA" id="ARBA00022763"/>
    </source>
</evidence>
<accession>A0A1H4KFL1</accession>
<keyword evidence="6 7" id="KW-0742">SOS response</keyword>
<dbReference type="Pfam" id="PF01541">
    <property type="entry name" value="GIY-YIG"/>
    <property type="match status" value="1"/>
</dbReference>
<evidence type="ECO:0000256" key="5">
    <source>
        <dbReference type="ARBA" id="ARBA00023204"/>
    </source>
</evidence>
<dbReference type="InterPro" id="IPR035901">
    <property type="entry name" value="GIY-YIG_endonuc_sf"/>
</dbReference>
<dbReference type="Gene3D" id="3.40.1440.10">
    <property type="entry name" value="GIY-YIG endonuclease"/>
    <property type="match status" value="1"/>
</dbReference>
<dbReference type="HAMAP" id="MF_00203">
    <property type="entry name" value="UvrC"/>
    <property type="match status" value="1"/>
</dbReference>
<evidence type="ECO:0000256" key="4">
    <source>
        <dbReference type="ARBA" id="ARBA00022881"/>
    </source>
</evidence>
<dbReference type="EMBL" id="FNTB01000001">
    <property type="protein sequence ID" value="SEB57056.1"/>
    <property type="molecule type" value="Genomic_DNA"/>
</dbReference>
<comment type="subcellular location">
    <subcellularLocation>
        <location evidence="7">Cytoplasm</location>
    </subcellularLocation>
</comment>
<keyword evidence="3 7" id="KW-0228">DNA excision</keyword>
<dbReference type="FunFam" id="3.40.1440.10:FF:000001">
    <property type="entry name" value="UvrABC system protein C"/>
    <property type="match status" value="1"/>
</dbReference>
<dbReference type="InterPro" id="IPR047296">
    <property type="entry name" value="GIY-YIG_UvrC_Cho"/>
</dbReference>
<gene>
    <name evidence="7" type="primary">uvrC</name>
    <name evidence="11" type="ORF">SAMN05192540_0903</name>
</gene>
<evidence type="ECO:0000256" key="6">
    <source>
        <dbReference type="ARBA" id="ARBA00023236"/>
    </source>
</evidence>
<evidence type="ECO:0000259" key="9">
    <source>
        <dbReference type="PROSITE" id="PS50164"/>
    </source>
</evidence>
<feature type="domain" description="UVR" evidence="8">
    <location>
        <begin position="207"/>
        <end position="242"/>
    </location>
</feature>
<dbReference type="SMART" id="SM00465">
    <property type="entry name" value="GIYc"/>
    <property type="match status" value="1"/>
</dbReference>
<dbReference type="GO" id="GO:0009432">
    <property type="term" value="P:SOS response"/>
    <property type="evidence" value="ECO:0007669"/>
    <property type="project" value="UniProtKB-UniRule"/>
</dbReference>
<dbReference type="GO" id="GO:0005737">
    <property type="term" value="C:cytoplasm"/>
    <property type="evidence" value="ECO:0007669"/>
    <property type="project" value="UniProtKB-SubCell"/>
</dbReference>
<name>A0A1H4KFL1_9FLAO</name>
<evidence type="ECO:0000256" key="7">
    <source>
        <dbReference type="HAMAP-Rule" id="MF_00203"/>
    </source>
</evidence>
<dbReference type="InterPro" id="IPR001162">
    <property type="entry name" value="UvrC_RNase_H_dom"/>
</dbReference>
<evidence type="ECO:0000313" key="12">
    <source>
        <dbReference type="Proteomes" id="UP000183038"/>
    </source>
</evidence>
<dbReference type="GO" id="GO:0006289">
    <property type="term" value="P:nucleotide-excision repair"/>
    <property type="evidence" value="ECO:0007669"/>
    <property type="project" value="UniProtKB-UniRule"/>
</dbReference>
<dbReference type="Proteomes" id="UP000183038">
    <property type="component" value="Unassembled WGS sequence"/>
</dbReference>
<dbReference type="InterPro" id="IPR004791">
    <property type="entry name" value="UvrC"/>
</dbReference>
<dbReference type="SUPFAM" id="SSF82771">
    <property type="entry name" value="GIY-YIG endonuclease"/>
    <property type="match status" value="1"/>
</dbReference>
<dbReference type="InterPro" id="IPR000305">
    <property type="entry name" value="GIY-YIG_endonuc"/>
</dbReference>
<dbReference type="CDD" id="cd10434">
    <property type="entry name" value="GIY-YIG_UvrC_Cho"/>
    <property type="match status" value="1"/>
</dbReference>
<dbReference type="InterPro" id="IPR036876">
    <property type="entry name" value="UVR_dom_sf"/>
</dbReference>
<dbReference type="GO" id="GO:0009380">
    <property type="term" value="C:excinuclease repair complex"/>
    <property type="evidence" value="ECO:0007669"/>
    <property type="project" value="InterPro"/>
</dbReference>
<keyword evidence="4 7" id="KW-0267">Excision nuclease</keyword>
<keyword evidence="2 7" id="KW-0227">DNA damage</keyword>
<feature type="domain" description="GIY-YIG" evidence="9">
    <location>
        <begin position="15"/>
        <end position="93"/>
    </location>
</feature>
<dbReference type="InterPro" id="IPR050066">
    <property type="entry name" value="UvrABC_protein_C"/>
</dbReference>
<dbReference type="NCBIfam" id="TIGR00194">
    <property type="entry name" value="uvrC"/>
    <property type="match status" value="1"/>
</dbReference>
<proteinExistence type="inferred from homology"/>
<comment type="function">
    <text evidence="7">The UvrABC repair system catalyzes the recognition and processing of DNA lesions. UvrC both incises the 5' and 3' sides of the lesion. The N-terminal half is responsible for the 3' incision and the C-terminal half is responsible for the 5' incision.</text>
</comment>
<dbReference type="PROSITE" id="PS50165">
    <property type="entry name" value="UVRC"/>
    <property type="match status" value="1"/>
</dbReference>
<comment type="similarity">
    <text evidence="7">Belongs to the UvrC family.</text>
</comment>
<dbReference type="InterPro" id="IPR038476">
    <property type="entry name" value="UvrC_RNase_H_dom_sf"/>
</dbReference>
<dbReference type="SUPFAM" id="SSF46600">
    <property type="entry name" value="C-terminal UvrC-binding domain of UvrB"/>
    <property type="match status" value="1"/>
</dbReference>
<dbReference type="PANTHER" id="PTHR30562">
    <property type="entry name" value="UVRC/OXIDOREDUCTASE"/>
    <property type="match status" value="1"/>
</dbReference>
<dbReference type="RefSeq" id="WP_074670445.1">
    <property type="nucleotide sequence ID" value="NZ_FNTB01000001.1"/>
</dbReference>
<evidence type="ECO:0000259" key="8">
    <source>
        <dbReference type="PROSITE" id="PS50151"/>
    </source>
</evidence>
<dbReference type="GO" id="GO:0003677">
    <property type="term" value="F:DNA binding"/>
    <property type="evidence" value="ECO:0007669"/>
    <property type="project" value="UniProtKB-UniRule"/>
</dbReference>
<comment type="subunit">
    <text evidence="7">Interacts with UvrB in an incision complex.</text>
</comment>
<dbReference type="Gene3D" id="1.10.150.20">
    <property type="entry name" value="5' to 3' exonuclease, C-terminal subdomain"/>
    <property type="match status" value="1"/>
</dbReference>
<sequence>MTDIPLNIQLSALPTGPGVYQFYDSNESILYIGKAKNLKKRVSSYFNKNHEYGKTRVLVKKIKAIKHIVVPTESDALLLENNLIKELRPRYNVLLKDDKSYPWLCLKNERFPRFFPTRRVIKDGSEYFGPYTSMKTVRVLLDLIKSVYPLRTCNYDLSAEKINAGKYRVCLEYHLGNCKGPCEGYQTITEYDRQIEDIREIVKGNFKSSLSYFKGQMKALAEEMKFEEAQKIKDKIDVLENYQSKSTIVNPKISNVDVFSIVSDNAYAYVNFLQLSHGSIIRSHTMEIKKKLEEQDEDLLELAIVEIRERFKSESKELYVPFKIAVSPGLKVTVPKLGDKKRILDLSERNAKFFRQEKFNQIKIIDPDRHTNRIMAQMKNDLRLSEEPRHIECFDNSNIQGSNPVAACVVFKDGKPSKKEYRHYNIKTVTGPDDFASMEEVVFRRYKRLQEEMQPLPQLIVIDGGKGQLSSALKSLDLLGLRGKIAIVGIAKRLEEIYFPEDPIPLYLDKKSESLKIIQYLRNEAHRFGITFHRNKRSKGAINSELEGINGVGEKTAQQLLKKFKSVKRIKEASVESLSQEVGASKAKKIYESFRQK</sequence>
<dbReference type="InterPro" id="IPR010994">
    <property type="entry name" value="RuvA_2-like"/>
</dbReference>
<evidence type="ECO:0000313" key="11">
    <source>
        <dbReference type="EMBL" id="SEB57056.1"/>
    </source>
</evidence>
<dbReference type="Pfam" id="PF08459">
    <property type="entry name" value="UvrC_RNaseH_dom"/>
    <property type="match status" value="1"/>
</dbReference>
<evidence type="ECO:0000256" key="1">
    <source>
        <dbReference type="ARBA" id="ARBA00022490"/>
    </source>
</evidence>
<dbReference type="PROSITE" id="PS50151">
    <property type="entry name" value="UVR"/>
    <property type="match status" value="1"/>
</dbReference>
<dbReference type="GO" id="GO:0009381">
    <property type="term" value="F:excinuclease ABC activity"/>
    <property type="evidence" value="ECO:0007669"/>
    <property type="project" value="UniProtKB-UniRule"/>
</dbReference>
<evidence type="ECO:0000256" key="3">
    <source>
        <dbReference type="ARBA" id="ARBA00022769"/>
    </source>
</evidence>
<feature type="domain" description="UvrC family homology region profile" evidence="10">
    <location>
        <begin position="262"/>
        <end position="476"/>
    </location>
</feature>
<dbReference type="InterPro" id="IPR001943">
    <property type="entry name" value="UVR_dom"/>
</dbReference>
<keyword evidence="5 7" id="KW-0234">DNA repair</keyword>